<dbReference type="Pfam" id="PF01447">
    <property type="entry name" value="Peptidase_M4"/>
    <property type="match status" value="1"/>
</dbReference>
<organism evidence="11 12">
    <name type="scientific">Brevibacterium salitolerans</name>
    <dbReference type="NCBI Taxonomy" id="1403566"/>
    <lineage>
        <taxon>Bacteria</taxon>
        <taxon>Bacillati</taxon>
        <taxon>Actinomycetota</taxon>
        <taxon>Actinomycetes</taxon>
        <taxon>Micrococcales</taxon>
        <taxon>Brevibacteriaceae</taxon>
        <taxon>Brevibacterium</taxon>
    </lineage>
</organism>
<comment type="cofactor">
    <cofactor evidence="7">
        <name>Zn(2+)</name>
        <dbReference type="ChEBI" id="CHEBI:29105"/>
    </cofactor>
</comment>
<dbReference type="Gene3D" id="3.10.170.10">
    <property type="match status" value="1"/>
</dbReference>
<proteinExistence type="inferred from homology"/>
<comment type="similarity">
    <text evidence="1 7">Belongs to the peptidase M4 family.</text>
</comment>
<evidence type="ECO:0000256" key="3">
    <source>
        <dbReference type="ARBA" id="ARBA00022723"/>
    </source>
</evidence>
<dbReference type="Pfam" id="PF20242">
    <property type="entry name" value="Emfourin"/>
    <property type="match status" value="1"/>
</dbReference>
<feature type="domain" description="Peptidase M4 C-terminal" evidence="10">
    <location>
        <begin position="172"/>
        <end position="338"/>
    </location>
</feature>
<comment type="caution">
    <text evidence="11">The sequence shown here is derived from an EMBL/GenBank/DDBJ whole genome shotgun (WGS) entry which is preliminary data.</text>
</comment>
<keyword evidence="7" id="KW-0964">Secreted</keyword>
<evidence type="ECO:0000256" key="1">
    <source>
        <dbReference type="ARBA" id="ARBA00009388"/>
    </source>
</evidence>
<dbReference type="EC" id="3.4.24.-" evidence="7"/>
<dbReference type="PANTHER" id="PTHR43579">
    <property type="match status" value="1"/>
</dbReference>
<evidence type="ECO:0000256" key="2">
    <source>
        <dbReference type="ARBA" id="ARBA00022670"/>
    </source>
</evidence>
<keyword evidence="6 7" id="KW-0482">Metalloprotease</keyword>
<keyword evidence="5 7" id="KW-0862">Zinc</keyword>
<dbReference type="SUPFAM" id="SSF55486">
    <property type="entry name" value="Metalloproteases ('zincins'), catalytic domain"/>
    <property type="match status" value="1"/>
</dbReference>
<accession>A0ABN2WN96</accession>
<dbReference type="InterPro" id="IPR052759">
    <property type="entry name" value="Metalloprotease_M4"/>
</dbReference>
<keyword evidence="2 7" id="KW-0645">Protease</keyword>
<name>A0ABN2WN96_9MICO</name>
<dbReference type="InterPro" id="IPR023612">
    <property type="entry name" value="Peptidase_M4"/>
</dbReference>
<keyword evidence="12" id="KW-1185">Reference proteome</keyword>
<dbReference type="InterPro" id="IPR049457">
    <property type="entry name" value="Emfourin"/>
</dbReference>
<sequence length="456" mass="48753">MSASLLPPYLLEAVAAHGSARAAACARRTLRQDMHLRTARAGGEAPAPRELRASPGRPSRTIFDAGGTEQLPGERIRDEGEAAVGDPATDEAYDGLGLTWQLFSEAYGRDSLDDRGMPLLGTVHFGTDYANAFWDGRQMVFGDGDGELFNRFTASLDVIGHELTHGVVEFTAGLRYADQSGALNESIADVFGSLVKQRALGQTAEQADWLIGAELFTDRVRGEALRSMAAPGTAYDDPVLGKDPQPAHMDDFVVTQEDSGGVHINSGIPNRAFHLAATALGGRAWERAGAIWYAALTGDGIAANCDFPAFAALTLAAAERRGAEEAEAVRSAWAGVGVEAGSPASGPADSAGVSAPPASAPPADDDTPVQLGRSGGFAGLSRTREFRVGELPREDASAWKRLLAESLPSEWREDPPQQPDRYVYRVACTEAELDVRLPEARLPDWVRELFRRTLER</sequence>
<dbReference type="Gene3D" id="1.10.390.10">
    <property type="entry name" value="Neutral Protease Domain 2"/>
    <property type="match status" value="1"/>
</dbReference>
<dbReference type="InterPro" id="IPR027268">
    <property type="entry name" value="Peptidase_M4/M1_CTD_sf"/>
</dbReference>
<evidence type="ECO:0000256" key="4">
    <source>
        <dbReference type="ARBA" id="ARBA00022801"/>
    </source>
</evidence>
<feature type="compositionally biased region" description="Low complexity" evidence="8">
    <location>
        <begin position="340"/>
        <end position="357"/>
    </location>
</feature>
<keyword evidence="4 7" id="KW-0378">Hydrolase</keyword>
<evidence type="ECO:0000256" key="6">
    <source>
        <dbReference type="ARBA" id="ARBA00023049"/>
    </source>
</evidence>
<dbReference type="InterPro" id="IPR013856">
    <property type="entry name" value="Peptidase_M4_domain"/>
</dbReference>
<evidence type="ECO:0000259" key="9">
    <source>
        <dbReference type="Pfam" id="PF01447"/>
    </source>
</evidence>
<dbReference type="PRINTS" id="PR00730">
    <property type="entry name" value="THERMOLYSIN"/>
</dbReference>
<dbReference type="Proteomes" id="UP001500984">
    <property type="component" value="Unassembled WGS sequence"/>
</dbReference>
<evidence type="ECO:0000256" key="7">
    <source>
        <dbReference type="RuleBase" id="RU366073"/>
    </source>
</evidence>
<keyword evidence="3" id="KW-0479">Metal-binding</keyword>
<comment type="function">
    <text evidence="7">Extracellular zinc metalloprotease.</text>
</comment>
<reference evidence="11 12" key="1">
    <citation type="journal article" date="2019" name="Int. J. Syst. Evol. Microbiol.">
        <title>The Global Catalogue of Microorganisms (GCM) 10K type strain sequencing project: providing services to taxonomists for standard genome sequencing and annotation.</title>
        <authorList>
            <consortium name="The Broad Institute Genomics Platform"/>
            <consortium name="The Broad Institute Genome Sequencing Center for Infectious Disease"/>
            <person name="Wu L."/>
            <person name="Ma J."/>
        </authorList>
    </citation>
    <scope>NUCLEOTIDE SEQUENCE [LARGE SCALE GENOMIC DNA]</scope>
    <source>
        <strain evidence="11 12">JCM 15900</strain>
    </source>
</reference>
<dbReference type="EMBL" id="BAAAPZ010000005">
    <property type="protein sequence ID" value="GAA2095829.1"/>
    <property type="molecule type" value="Genomic_DNA"/>
</dbReference>
<evidence type="ECO:0000256" key="5">
    <source>
        <dbReference type="ARBA" id="ARBA00022833"/>
    </source>
</evidence>
<protein>
    <recommendedName>
        <fullName evidence="7">Neutral metalloproteinase</fullName>
        <ecNumber evidence="7">3.4.24.-</ecNumber>
    </recommendedName>
</protein>
<feature type="region of interest" description="Disordered" evidence="8">
    <location>
        <begin position="38"/>
        <end position="72"/>
    </location>
</feature>
<dbReference type="InterPro" id="IPR001570">
    <property type="entry name" value="Peptidase_M4_C_domain"/>
</dbReference>
<feature type="domain" description="Peptidase M4" evidence="9">
    <location>
        <begin position="88"/>
        <end position="169"/>
    </location>
</feature>
<feature type="region of interest" description="Disordered" evidence="8">
    <location>
        <begin position="340"/>
        <end position="377"/>
    </location>
</feature>
<gene>
    <name evidence="11" type="ORF">GCM10009823_15600</name>
</gene>
<evidence type="ECO:0000313" key="11">
    <source>
        <dbReference type="EMBL" id="GAA2095829.1"/>
    </source>
</evidence>
<evidence type="ECO:0000313" key="12">
    <source>
        <dbReference type="Proteomes" id="UP001500984"/>
    </source>
</evidence>
<dbReference type="CDD" id="cd09597">
    <property type="entry name" value="M4_TLP"/>
    <property type="match status" value="1"/>
</dbReference>
<dbReference type="PANTHER" id="PTHR43579:SF1">
    <property type="entry name" value="NEUTRAL METALLOPROTEINASE"/>
    <property type="match status" value="1"/>
</dbReference>
<dbReference type="RefSeq" id="WP_344336769.1">
    <property type="nucleotide sequence ID" value="NZ_BAAAPZ010000005.1"/>
</dbReference>
<dbReference type="Pfam" id="PF02868">
    <property type="entry name" value="Peptidase_M4_C"/>
    <property type="match status" value="1"/>
</dbReference>
<comment type="subcellular location">
    <subcellularLocation>
        <location evidence="7">Secreted</location>
    </subcellularLocation>
</comment>
<evidence type="ECO:0000256" key="8">
    <source>
        <dbReference type="SAM" id="MobiDB-lite"/>
    </source>
</evidence>
<evidence type="ECO:0000259" key="10">
    <source>
        <dbReference type="Pfam" id="PF02868"/>
    </source>
</evidence>